<evidence type="ECO:0000313" key="2">
    <source>
        <dbReference type="Proteomes" id="UP000000269"/>
    </source>
</evidence>
<keyword evidence="2" id="KW-1185">Reference proteome</keyword>
<proteinExistence type="predicted"/>
<dbReference type="STRING" id="350688.Clos_1900"/>
<gene>
    <name evidence="1" type="ordered locus">Clos_1900</name>
</gene>
<dbReference type="RefSeq" id="WP_012159752.1">
    <property type="nucleotide sequence ID" value="NC_009922.1"/>
</dbReference>
<name>A8MI08_ALKOO</name>
<evidence type="ECO:0000313" key="1">
    <source>
        <dbReference type="EMBL" id="ABW19440.1"/>
    </source>
</evidence>
<protein>
    <submittedName>
        <fullName evidence="1">Uncharacterized protein</fullName>
    </submittedName>
</protein>
<organism evidence="1 2">
    <name type="scientific">Alkaliphilus oremlandii (strain OhILAs)</name>
    <name type="common">Clostridium oremlandii (strain OhILAs)</name>
    <dbReference type="NCBI Taxonomy" id="350688"/>
    <lineage>
        <taxon>Bacteria</taxon>
        <taxon>Bacillati</taxon>
        <taxon>Bacillota</taxon>
        <taxon>Clostridia</taxon>
        <taxon>Peptostreptococcales</taxon>
        <taxon>Natronincolaceae</taxon>
        <taxon>Alkaliphilus</taxon>
    </lineage>
</organism>
<dbReference type="EMBL" id="CP000853">
    <property type="protein sequence ID" value="ABW19440.1"/>
    <property type="molecule type" value="Genomic_DNA"/>
</dbReference>
<dbReference type="KEGG" id="aoe:Clos_1900"/>
<dbReference type="Proteomes" id="UP000000269">
    <property type="component" value="Chromosome"/>
</dbReference>
<dbReference type="HOGENOM" id="CLU_2784726_0_0_9"/>
<sequence length="68" mass="7653">MLTIEYREEEGLIVKNNGQIIEGVESVKLDMNSNVYKEHPEITLTINPTAVNISASINDSKTQSYQQL</sequence>
<reference evidence="2" key="1">
    <citation type="submission" date="2007-10" db="EMBL/GenBank/DDBJ databases">
        <title>Complete genome of Alkaliphilus oremlandii OhILAs.</title>
        <authorList>
            <person name="Copeland A."/>
            <person name="Lucas S."/>
            <person name="Lapidus A."/>
            <person name="Barry K."/>
            <person name="Detter J.C."/>
            <person name="Glavina del Rio T."/>
            <person name="Hammon N."/>
            <person name="Israni S."/>
            <person name="Dalin E."/>
            <person name="Tice H."/>
            <person name="Pitluck S."/>
            <person name="Chain P."/>
            <person name="Malfatti S."/>
            <person name="Shin M."/>
            <person name="Vergez L."/>
            <person name="Schmutz J."/>
            <person name="Larimer F."/>
            <person name="Land M."/>
            <person name="Hauser L."/>
            <person name="Kyrpides N."/>
            <person name="Mikhailova N."/>
            <person name="Stolz J.F."/>
            <person name="Dawson A."/>
            <person name="Fisher E."/>
            <person name="Crable B."/>
            <person name="Perera E."/>
            <person name="Lisak J."/>
            <person name="Ranganathan M."/>
            <person name="Basu P."/>
            <person name="Richardson P."/>
        </authorList>
    </citation>
    <scope>NUCLEOTIDE SEQUENCE [LARGE SCALE GENOMIC DNA]</scope>
    <source>
        <strain evidence="2">OhILAs</strain>
    </source>
</reference>
<dbReference type="AlphaFoldDB" id="A8MI08"/>
<accession>A8MI08</accession>